<feature type="transmembrane region" description="Helical" evidence="5">
    <location>
        <begin position="415"/>
        <end position="434"/>
    </location>
</feature>
<dbReference type="SUPFAM" id="SSF103473">
    <property type="entry name" value="MFS general substrate transporter"/>
    <property type="match status" value="1"/>
</dbReference>
<dbReference type="FunFam" id="1.20.1720.10:FF:000012">
    <property type="entry name" value="MFS toxin efflux pump (AflT)"/>
    <property type="match status" value="1"/>
</dbReference>
<keyword evidence="3 5" id="KW-1133">Transmembrane helix</keyword>
<feature type="domain" description="Major facilitator superfamily (MFS) profile" evidence="6">
    <location>
        <begin position="56"/>
        <end position="506"/>
    </location>
</feature>
<gene>
    <name evidence="7" type="primary">roqT_5</name>
    <name evidence="7" type="ORF">LSUE1_G006359</name>
</gene>
<dbReference type="GO" id="GO:0022857">
    <property type="term" value="F:transmembrane transporter activity"/>
    <property type="evidence" value="ECO:0007669"/>
    <property type="project" value="InterPro"/>
</dbReference>
<proteinExistence type="predicted"/>
<dbReference type="AlphaFoldDB" id="A0A8T9C9P2"/>
<evidence type="ECO:0000313" key="8">
    <source>
        <dbReference type="Proteomes" id="UP000469558"/>
    </source>
</evidence>
<feature type="transmembrane region" description="Helical" evidence="5">
    <location>
        <begin position="384"/>
        <end position="403"/>
    </location>
</feature>
<evidence type="ECO:0000259" key="6">
    <source>
        <dbReference type="PROSITE" id="PS50850"/>
    </source>
</evidence>
<dbReference type="PANTHER" id="PTHR23501">
    <property type="entry name" value="MAJOR FACILITATOR SUPERFAMILY"/>
    <property type="match status" value="1"/>
</dbReference>
<name>A0A8T9C9P2_9HELO</name>
<dbReference type="GO" id="GO:0005886">
    <property type="term" value="C:plasma membrane"/>
    <property type="evidence" value="ECO:0007669"/>
    <property type="project" value="TreeGrafter"/>
</dbReference>
<comment type="caution">
    <text evidence="7">The sequence shown here is derived from an EMBL/GenBank/DDBJ whole genome shotgun (WGS) entry which is preliminary data.</text>
</comment>
<evidence type="ECO:0000256" key="2">
    <source>
        <dbReference type="ARBA" id="ARBA00022692"/>
    </source>
</evidence>
<evidence type="ECO:0000256" key="5">
    <source>
        <dbReference type="SAM" id="Phobius"/>
    </source>
</evidence>
<dbReference type="EMBL" id="QGMK01000381">
    <property type="protein sequence ID" value="TVY82046.1"/>
    <property type="molecule type" value="Genomic_DNA"/>
</dbReference>
<feature type="transmembrane region" description="Helical" evidence="5">
    <location>
        <begin position="358"/>
        <end position="377"/>
    </location>
</feature>
<feature type="transmembrane region" description="Helical" evidence="5">
    <location>
        <begin position="521"/>
        <end position="539"/>
    </location>
</feature>
<dbReference type="InterPro" id="IPR020846">
    <property type="entry name" value="MFS_dom"/>
</dbReference>
<dbReference type="Pfam" id="PF07690">
    <property type="entry name" value="MFS_1"/>
    <property type="match status" value="1"/>
</dbReference>
<comment type="subcellular location">
    <subcellularLocation>
        <location evidence="1">Membrane</location>
        <topology evidence="1">Multi-pass membrane protein</topology>
    </subcellularLocation>
</comment>
<feature type="transmembrane region" description="Helical" evidence="5">
    <location>
        <begin position="178"/>
        <end position="200"/>
    </location>
</feature>
<feature type="transmembrane region" description="Helical" evidence="5">
    <location>
        <begin position="318"/>
        <end position="338"/>
    </location>
</feature>
<organism evidence="7 8">
    <name type="scientific">Lachnellula suecica</name>
    <dbReference type="NCBI Taxonomy" id="602035"/>
    <lineage>
        <taxon>Eukaryota</taxon>
        <taxon>Fungi</taxon>
        <taxon>Dikarya</taxon>
        <taxon>Ascomycota</taxon>
        <taxon>Pezizomycotina</taxon>
        <taxon>Leotiomycetes</taxon>
        <taxon>Helotiales</taxon>
        <taxon>Lachnaceae</taxon>
        <taxon>Lachnellula</taxon>
    </lineage>
</organism>
<dbReference type="InterPro" id="IPR011701">
    <property type="entry name" value="MFS"/>
</dbReference>
<evidence type="ECO:0000256" key="1">
    <source>
        <dbReference type="ARBA" id="ARBA00004141"/>
    </source>
</evidence>
<evidence type="ECO:0000256" key="4">
    <source>
        <dbReference type="ARBA" id="ARBA00023136"/>
    </source>
</evidence>
<keyword evidence="4 5" id="KW-0472">Membrane</keyword>
<dbReference type="Gene3D" id="1.20.1250.20">
    <property type="entry name" value="MFS general substrate transporter like domains"/>
    <property type="match status" value="1"/>
</dbReference>
<accession>A0A8T9C9P2</accession>
<feature type="transmembrane region" description="Helical" evidence="5">
    <location>
        <begin position="276"/>
        <end position="298"/>
    </location>
</feature>
<evidence type="ECO:0000256" key="3">
    <source>
        <dbReference type="ARBA" id="ARBA00022989"/>
    </source>
</evidence>
<sequence length="556" mass="58865">PASLTSDVMAVTLPEKDPSVVEIKVTTSTPFTTTPQILLNASPEPRYPGPLKLLVILAGVSVSCFLVALDRTIVANAIPRITDDFDSPDDVGWYASAYLISSCAFQPVYGQIYTHFNIRWSFLLALGLFEVGSLICGLAHSSDIFILGRAVAGVGCAGVFAGAMVIISVSVELRQRPLMVALVGSVFGIGSVLGPLVGGAFTDLVNWRWCFLVNLPVGGVTIPVLLFFFHPPALMAMKSSFVDRIYALDLPGSFLLLTSAVQLLLALKWGGISYQWSSSLVIGLLCGSVLEFIVFMAWERKKGMAALVPLRIIGQRGIAAALGESFFLSGASIVHVYFLPIWFQAVRGDDALSSGVHLVPYVVAMFVLSIVAGITATKTGFINPPALIGPVVSIVGCGMLITLEANSSVGKWVGYQILAGGGIGIANQQGYVAVQTLLPSSQASIGSALILFVQSLAGAVFASVGNNVLRNEVLSGLLREKIPGVNVQKVLEVGATELKLLVPAQSLTRVLSVFNEAVCKVFAVAIPLAGMAFVCALGLKWVDIRAQRSETEHIVE</sequence>
<feature type="non-terminal residue" evidence="7">
    <location>
        <position position="1"/>
    </location>
</feature>
<keyword evidence="2 5" id="KW-0812">Transmembrane</keyword>
<evidence type="ECO:0000313" key="7">
    <source>
        <dbReference type="EMBL" id="TVY82046.1"/>
    </source>
</evidence>
<dbReference type="FunFam" id="1.20.1250.20:FF:000196">
    <property type="entry name" value="MFS toxin efflux pump (AflT)"/>
    <property type="match status" value="1"/>
</dbReference>
<dbReference type="OrthoDB" id="10021397at2759"/>
<feature type="transmembrane region" description="Helical" evidence="5">
    <location>
        <begin position="446"/>
        <end position="465"/>
    </location>
</feature>
<dbReference type="Proteomes" id="UP000469558">
    <property type="component" value="Unassembled WGS sequence"/>
</dbReference>
<dbReference type="CDD" id="cd17502">
    <property type="entry name" value="MFS_Azr1_MDR_like"/>
    <property type="match status" value="1"/>
</dbReference>
<dbReference type="InterPro" id="IPR036259">
    <property type="entry name" value="MFS_trans_sf"/>
</dbReference>
<protein>
    <submittedName>
        <fullName evidence="7">Efflux pump roqT</fullName>
    </submittedName>
</protein>
<feature type="transmembrane region" description="Helical" evidence="5">
    <location>
        <begin position="121"/>
        <end position="140"/>
    </location>
</feature>
<feature type="transmembrane region" description="Helical" evidence="5">
    <location>
        <begin position="250"/>
        <end position="270"/>
    </location>
</feature>
<feature type="transmembrane region" description="Helical" evidence="5">
    <location>
        <begin position="146"/>
        <end position="171"/>
    </location>
</feature>
<feature type="transmembrane region" description="Helical" evidence="5">
    <location>
        <begin position="206"/>
        <end position="229"/>
    </location>
</feature>
<feature type="transmembrane region" description="Helical" evidence="5">
    <location>
        <begin position="53"/>
        <end position="79"/>
    </location>
</feature>
<dbReference type="PANTHER" id="PTHR23501:SF49">
    <property type="entry name" value="MAJOR FACILITATOR SUPERFAMILY (MFS) PROFILE DOMAIN-CONTAINING PROTEIN"/>
    <property type="match status" value="1"/>
</dbReference>
<keyword evidence="8" id="KW-1185">Reference proteome</keyword>
<reference evidence="7 8" key="1">
    <citation type="submission" date="2018-05" db="EMBL/GenBank/DDBJ databases">
        <title>Genome sequencing and assembly of the regulated plant pathogen Lachnellula willkommii and related sister species for the development of diagnostic species identification markers.</title>
        <authorList>
            <person name="Giroux E."/>
            <person name="Bilodeau G."/>
        </authorList>
    </citation>
    <scope>NUCLEOTIDE SEQUENCE [LARGE SCALE GENOMIC DNA]</scope>
    <source>
        <strain evidence="7 8">CBS 268.59</strain>
    </source>
</reference>
<dbReference type="PROSITE" id="PS50850">
    <property type="entry name" value="MFS"/>
    <property type="match status" value="1"/>
</dbReference>